<name>A0A9P6A3J9_PLEER</name>
<protein>
    <submittedName>
        <fullName evidence="2">Uncharacterized protein</fullName>
    </submittedName>
</protein>
<reference evidence="2" key="1">
    <citation type="submission" date="2020-11" db="EMBL/GenBank/DDBJ databases">
        <authorList>
            <consortium name="DOE Joint Genome Institute"/>
            <person name="Ahrendt S."/>
            <person name="Riley R."/>
            <person name="Andreopoulos W."/>
            <person name="Labutti K."/>
            <person name="Pangilinan J."/>
            <person name="Ruiz-Duenas F.J."/>
            <person name="Barrasa J.M."/>
            <person name="Sanchez-Garcia M."/>
            <person name="Camarero S."/>
            <person name="Miyauchi S."/>
            <person name="Serrano A."/>
            <person name="Linde D."/>
            <person name="Babiker R."/>
            <person name="Drula E."/>
            <person name="Ayuso-Fernandez I."/>
            <person name="Pacheco R."/>
            <person name="Padilla G."/>
            <person name="Ferreira P."/>
            <person name="Barriuso J."/>
            <person name="Kellner H."/>
            <person name="Castanera R."/>
            <person name="Alfaro M."/>
            <person name="Ramirez L."/>
            <person name="Pisabarro A.G."/>
            <person name="Kuo A."/>
            <person name="Tritt A."/>
            <person name="Lipzen A."/>
            <person name="He G."/>
            <person name="Yan M."/>
            <person name="Ng V."/>
            <person name="Cullen D."/>
            <person name="Martin F."/>
            <person name="Rosso M.-N."/>
            <person name="Henrissat B."/>
            <person name="Hibbett D."/>
            <person name="Martinez A.T."/>
            <person name="Grigoriev I.V."/>
        </authorList>
    </citation>
    <scope>NUCLEOTIDE SEQUENCE</scope>
    <source>
        <strain evidence="2">ATCC 90797</strain>
    </source>
</reference>
<organism evidence="2 3">
    <name type="scientific">Pleurotus eryngii</name>
    <name type="common">Boletus of the steppes</name>
    <dbReference type="NCBI Taxonomy" id="5323"/>
    <lineage>
        <taxon>Eukaryota</taxon>
        <taxon>Fungi</taxon>
        <taxon>Dikarya</taxon>
        <taxon>Basidiomycota</taxon>
        <taxon>Agaricomycotina</taxon>
        <taxon>Agaricomycetes</taxon>
        <taxon>Agaricomycetidae</taxon>
        <taxon>Agaricales</taxon>
        <taxon>Pleurotineae</taxon>
        <taxon>Pleurotaceae</taxon>
        <taxon>Pleurotus</taxon>
    </lineage>
</organism>
<comment type="caution">
    <text evidence="2">The sequence shown here is derived from an EMBL/GenBank/DDBJ whole genome shotgun (WGS) entry which is preliminary data.</text>
</comment>
<keyword evidence="3" id="KW-1185">Reference proteome</keyword>
<keyword evidence="1" id="KW-0732">Signal</keyword>
<dbReference type="Proteomes" id="UP000807025">
    <property type="component" value="Unassembled WGS sequence"/>
</dbReference>
<accession>A0A9P6A3J9</accession>
<evidence type="ECO:0000256" key="1">
    <source>
        <dbReference type="SAM" id="SignalP"/>
    </source>
</evidence>
<feature type="chain" id="PRO_5040486892" evidence="1">
    <location>
        <begin position="24"/>
        <end position="253"/>
    </location>
</feature>
<dbReference type="AlphaFoldDB" id="A0A9P6A3J9"/>
<gene>
    <name evidence="2" type="ORF">BDN71DRAFT_230384</name>
</gene>
<feature type="signal peptide" evidence="1">
    <location>
        <begin position="1"/>
        <end position="23"/>
    </location>
</feature>
<sequence>MVSTRSQLATIIILVLGVSSIAGVPVSLKDLAHLETTDGKPVYHNHPVVYSKRTEEQIATRSSKYAIDYLPSWAVAAPDAEPTKADAKKDTKMPNPSKYAIDYLPSWAVTAKAASATNEAEKDAVRVLMATTESPAPPATTSTRALKYNISKYAIDYLPTRAADASEAEETIIAAADEDKAAPLATRSSKYAVDYHPTWVADTPVNAEATGAADEDKAAPIATRSSKYAIDYHPTWVAGTPAVEATVAAEEQN</sequence>
<proteinExistence type="predicted"/>
<evidence type="ECO:0000313" key="3">
    <source>
        <dbReference type="Proteomes" id="UP000807025"/>
    </source>
</evidence>
<evidence type="ECO:0000313" key="2">
    <source>
        <dbReference type="EMBL" id="KAF9499263.1"/>
    </source>
</evidence>
<dbReference type="EMBL" id="MU154533">
    <property type="protein sequence ID" value="KAF9499263.1"/>
    <property type="molecule type" value="Genomic_DNA"/>
</dbReference>
<dbReference type="OrthoDB" id="2979385at2759"/>